<accession>A0AAD7UB71</accession>
<dbReference type="InterPro" id="IPR000717">
    <property type="entry name" value="PCI_dom"/>
</dbReference>
<reference evidence="5" key="1">
    <citation type="submission" date="2023-01" db="EMBL/GenBank/DDBJ databases">
        <title>Metagenome sequencing of chrysophaentin producing Chrysophaeum taylorii.</title>
        <authorList>
            <person name="Davison J."/>
            <person name="Bewley C."/>
        </authorList>
    </citation>
    <scope>NUCLEOTIDE SEQUENCE</scope>
    <source>
        <strain evidence="5">NIES-1699</strain>
    </source>
</reference>
<dbReference type="Gene3D" id="1.25.40.570">
    <property type="match status" value="1"/>
</dbReference>
<feature type="domain" description="PCI" evidence="4">
    <location>
        <begin position="235"/>
        <end position="422"/>
    </location>
</feature>
<gene>
    <name evidence="5" type="ORF">CTAYLR_001426</name>
</gene>
<dbReference type="Proteomes" id="UP001230188">
    <property type="component" value="Unassembled WGS sequence"/>
</dbReference>
<protein>
    <recommendedName>
        <fullName evidence="4">PCI domain-containing protein</fullName>
    </recommendedName>
</protein>
<dbReference type="InterPro" id="IPR040773">
    <property type="entry name" value="Rpn6_N"/>
</dbReference>
<dbReference type="PROSITE" id="PS50250">
    <property type="entry name" value="PCI"/>
    <property type="match status" value="1"/>
</dbReference>
<dbReference type="PANTHER" id="PTHR10678">
    <property type="entry name" value="26S PROTEASOME NON-ATPASE REGULATORY SUBUNIT 11/COP9 SIGNALOSOME COMPLEX SUBUNIT 2"/>
    <property type="match status" value="1"/>
</dbReference>
<evidence type="ECO:0000313" key="5">
    <source>
        <dbReference type="EMBL" id="KAJ8600443.1"/>
    </source>
</evidence>
<comment type="similarity">
    <text evidence="1">Belongs to the proteasome subunit S9 family.</text>
</comment>
<organism evidence="5 6">
    <name type="scientific">Chrysophaeum taylorii</name>
    <dbReference type="NCBI Taxonomy" id="2483200"/>
    <lineage>
        <taxon>Eukaryota</taxon>
        <taxon>Sar</taxon>
        <taxon>Stramenopiles</taxon>
        <taxon>Ochrophyta</taxon>
        <taxon>Pelagophyceae</taxon>
        <taxon>Pelagomonadales</taxon>
        <taxon>Pelagomonadaceae</taxon>
        <taxon>Chrysophaeum</taxon>
    </lineage>
</organism>
<dbReference type="Pfam" id="PF01399">
    <property type="entry name" value="PCI"/>
    <property type="match status" value="1"/>
</dbReference>
<dbReference type="SMART" id="SM00753">
    <property type="entry name" value="PAM"/>
    <property type="match status" value="1"/>
</dbReference>
<dbReference type="AlphaFoldDB" id="A0AAD7UB71"/>
<feature type="compositionally biased region" description="Basic residues" evidence="3">
    <location>
        <begin position="290"/>
        <end position="299"/>
    </location>
</feature>
<proteinExistence type="inferred from homology"/>
<dbReference type="SMART" id="SM00088">
    <property type="entry name" value="PINT"/>
    <property type="match status" value="1"/>
</dbReference>
<dbReference type="Pfam" id="PF18055">
    <property type="entry name" value="RPN6_N"/>
    <property type="match status" value="1"/>
</dbReference>
<feature type="region of interest" description="Disordered" evidence="3">
    <location>
        <begin position="279"/>
        <end position="299"/>
    </location>
</feature>
<evidence type="ECO:0000256" key="3">
    <source>
        <dbReference type="SAM" id="MobiDB-lite"/>
    </source>
</evidence>
<sequence>MADDDDGEDVAMEEVDELVMALEEAKGKSGEEAVAQLSSIITGSPDRVSDEVGARTKEEAIYALARLLASASRFPEIVELLTLANAPFFEKIAKAKTAKIVRSLLEIASDVPESLELQADLCTRVIAWCKAEKRTFLRQRVESRLVAIDYERGRYDEGLTLVNRLLAELKKLDDKQMLVETHLVEAKIHAALRNVPKSKAALTAARTNGNAIYVGPKLQARLDEMSGTLHCEESDYATSYSYFLEAFEGYDSLDDTVRATKCLKYMLLCQILAEDESVGEDDDDSAAGEKKRKKKKWASLQNSKHHVKYAGSDLDSMAEIARAAKSRSLGKFERTIKAFAAQLQSDLLIKHHLDQLYDHILEMNLSKIIEPFSRVEIDRVAQIINLPVPKVEKKLAQMILDKKLHGTLAQGTGHLIVHAPSDDDPIYEAAVEVIKNMGDVVDSLFRRADALDV</sequence>
<dbReference type="InterPro" id="IPR040780">
    <property type="entry name" value="Rpn6_C_helix"/>
</dbReference>
<evidence type="ECO:0000259" key="4">
    <source>
        <dbReference type="PROSITE" id="PS50250"/>
    </source>
</evidence>
<dbReference type="InterPro" id="IPR050871">
    <property type="entry name" value="26S_Proteasome/COP9_Components"/>
</dbReference>
<keyword evidence="6" id="KW-1185">Reference proteome</keyword>
<dbReference type="EMBL" id="JAQMWT010000523">
    <property type="protein sequence ID" value="KAJ8600443.1"/>
    <property type="molecule type" value="Genomic_DNA"/>
</dbReference>
<dbReference type="Pfam" id="PF18503">
    <property type="entry name" value="RPN6_C_helix"/>
    <property type="match status" value="1"/>
</dbReference>
<dbReference type="InterPro" id="IPR036390">
    <property type="entry name" value="WH_DNA-bd_sf"/>
</dbReference>
<name>A0AAD7UB71_9STRA</name>
<evidence type="ECO:0000313" key="6">
    <source>
        <dbReference type="Proteomes" id="UP001230188"/>
    </source>
</evidence>
<dbReference type="SUPFAM" id="SSF46785">
    <property type="entry name" value="Winged helix' DNA-binding domain"/>
    <property type="match status" value="1"/>
</dbReference>
<comment type="caution">
    <text evidence="5">The sequence shown here is derived from an EMBL/GenBank/DDBJ whole genome shotgun (WGS) entry which is preliminary data.</text>
</comment>
<evidence type="ECO:0000256" key="2">
    <source>
        <dbReference type="ARBA" id="ARBA00022942"/>
    </source>
</evidence>
<keyword evidence="2" id="KW-0647">Proteasome</keyword>
<dbReference type="GO" id="GO:0000502">
    <property type="term" value="C:proteasome complex"/>
    <property type="evidence" value="ECO:0007669"/>
    <property type="project" value="UniProtKB-KW"/>
</dbReference>
<evidence type="ECO:0000256" key="1">
    <source>
        <dbReference type="ARBA" id="ARBA00007454"/>
    </source>
</evidence>